<dbReference type="PROSITE" id="PS51379">
    <property type="entry name" value="4FE4S_FER_2"/>
    <property type="match status" value="2"/>
</dbReference>
<dbReference type="PANTHER" id="PTHR43193:SF2">
    <property type="entry name" value="POLYFERREDOXIN PROTEIN FWDF"/>
    <property type="match status" value="1"/>
</dbReference>
<reference evidence="6 8" key="4">
    <citation type="submission" date="2019-09" db="EMBL/GenBank/DDBJ databases">
        <title>Strain-level analysis of Eubacterium rectale using genomes from metagenomes.</title>
        <authorList>
            <person name="Karcher N."/>
            <person name="Segata N."/>
        </authorList>
    </citation>
    <scope>NUCLEOTIDE SEQUENCE [LARGE SCALE GENOMIC DNA]</scope>
    <source>
        <strain evidence="6 8">T3WBe13</strain>
    </source>
</reference>
<accession>A0A0M6WVE7</accession>
<evidence type="ECO:0000313" key="7">
    <source>
        <dbReference type="Proteomes" id="UP000049472"/>
    </source>
</evidence>
<evidence type="ECO:0000256" key="3">
    <source>
        <dbReference type="ARBA" id="ARBA00023014"/>
    </source>
</evidence>
<protein>
    <submittedName>
        <fullName evidence="6">4Fe-4S dicluster domain-containing protein</fullName>
    </submittedName>
</protein>
<dbReference type="EMBL" id="VSTF01000002">
    <property type="protein sequence ID" value="TYL61078.1"/>
    <property type="molecule type" value="Genomic_DNA"/>
</dbReference>
<dbReference type="PANTHER" id="PTHR43193">
    <property type="match status" value="1"/>
</dbReference>
<reference evidence="5" key="1">
    <citation type="submission" date="2015-05" db="EMBL/GenBank/DDBJ databases">
        <authorList>
            <person name="Wang D.B."/>
            <person name="Wang M."/>
        </authorList>
    </citation>
    <scope>NUCLEOTIDE SEQUENCE [LARGE SCALE GENOMIC DNA]</scope>
    <source>
        <strain evidence="5">T1-815</strain>
    </source>
</reference>
<dbReference type="AlphaFoldDB" id="A0A0M6WVE7"/>
<dbReference type="Pfam" id="PF12838">
    <property type="entry name" value="Fer4_7"/>
    <property type="match status" value="1"/>
</dbReference>
<sequence length="377" mass="43763">MKLRDKETCTGCGLCVNVCPNGCIKMKRDQEGFYFPVIHQQQCLDCGLCKKACFDMASNPKKEVRVYAAYQKAVERRLKASSGGIFELLAEEVLNRKGVVFGVKMEGLKAVHTHIEKKQELEPLLGSKYMQSDVGCSYQQVQVFLKQKRWVLFSGTPCQVDALIKYLGGKSPYLLTVDFICHGVSSPNVFEKYMSEHKIGHEKINQISFRDKTEGWNCFSMAMTTENGQVYRENMHKDSYLQSFLKNMNLRLSCFNCAFRTVDRVSDVTLGDFWECENIWSDWKDDKGYSLVFIQSEKGKMFFDIIQEAIVSKEANIEKVLTYNQSMLVSPWDQYSRDLFFKYIQKETVEKSMMKVEKEGLHKKIGRKWWKICRKIK</sequence>
<dbReference type="SUPFAM" id="SSF54862">
    <property type="entry name" value="4Fe-4S ferredoxins"/>
    <property type="match status" value="1"/>
</dbReference>
<evidence type="ECO:0000313" key="6">
    <source>
        <dbReference type="EMBL" id="TYL61078.1"/>
    </source>
</evidence>
<dbReference type="InterPro" id="IPR017900">
    <property type="entry name" value="4Fe4S_Fe_S_CS"/>
</dbReference>
<gene>
    <name evidence="6" type="ORF">FYL31_01975</name>
    <name evidence="5" type="ORF">T1815_25961</name>
</gene>
<dbReference type="InterPro" id="IPR017896">
    <property type="entry name" value="4Fe4S_Fe-S-bd"/>
</dbReference>
<reference evidence="7" key="2">
    <citation type="submission" date="2015-05" db="EMBL/GenBank/DDBJ databases">
        <authorList>
            <consortium name="Pathogen Informatics"/>
        </authorList>
    </citation>
    <scope>NUCLEOTIDE SEQUENCE [LARGE SCALE GENOMIC DNA]</scope>
    <source>
        <strain evidence="7">T1-815</strain>
    </source>
</reference>
<dbReference type="GO" id="GO:0051536">
    <property type="term" value="F:iron-sulfur cluster binding"/>
    <property type="evidence" value="ECO:0007669"/>
    <property type="project" value="UniProtKB-KW"/>
</dbReference>
<evidence type="ECO:0000256" key="1">
    <source>
        <dbReference type="ARBA" id="ARBA00022723"/>
    </source>
</evidence>
<evidence type="ECO:0000256" key="2">
    <source>
        <dbReference type="ARBA" id="ARBA00023004"/>
    </source>
</evidence>
<evidence type="ECO:0000313" key="8">
    <source>
        <dbReference type="Proteomes" id="UP000324327"/>
    </source>
</evidence>
<feature type="domain" description="4Fe-4S ferredoxin-type" evidence="4">
    <location>
        <begin position="1"/>
        <end position="29"/>
    </location>
</feature>
<dbReference type="GO" id="GO:0046872">
    <property type="term" value="F:metal ion binding"/>
    <property type="evidence" value="ECO:0007669"/>
    <property type="project" value="UniProtKB-KW"/>
</dbReference>
<dbReference type="InterPro" id="IPR007525">
    <property type="entry name" value="FrhB_FdhB_C"/>
</dbReference>
<feature type="domain" description="4Fe-4S ferredoxin-type" evidence="4">
    <location>
        <begin position="34"/>
        <end position="63"/>
    </location>
</feature>
<organism evidence="5 7">
    <name type="scientific">Agathobacter rectalis</name>
    <dbReference type="NCBI Taxonomy" id="39491"/>
    <lineage>
        <taxon>Bacteria</taxon>
        <taxon>Bacillati</taxon>
        <taxon>Bacillota</taxon>
        <taxon>Clostridia</taxon>
        <taxon>Lachnospirales</taxon>
        <taxon>Lachnospiraceae</taxon>
        <taxon>Agathobacter</taxon>
    </lineage>
</organism>
<proteinExistence type="predicted"/>
<evidence type="ECO:0000313" key="5">
    <source>
        <dbReference type="EMBL" id="CRL41179.1"/>
    </source>
</evidence>
<keyword evidence="2" id="KW-0408">Iron</keyword>
<dbReference type="InterPro" id="IPR052977">
    <property type="entry name" value="Polyferredoxin-like_ET"/>
</dbReference>
<keyword evidence="7" id="KW-1185">Reference proteome</keyword>
<dbReference type="RefSeq" id="WP_055062518.1">
    <property type="nucleotide sequence ID" value="NZ_CVRQ01000029.1"/>
</dbReference>
<name>A0A0M6WVE7_9FIRM</name>
<evidence type="ECO:0000259" key="4">
    <source>
        <dbReference type="PROSITE" id="PS51379"/>
    </source>
</evidence>
<dbReference type="Pfam" id="PF04432">
    <property type="entry name" value="FrhB_FdhB_C"/>
    <property type="match status" value="1"/>
</dbReference>
<dbReference type="PROSITE" id="PS00198">
    <property type="entry name" value="4FE4S_FER_1"/>
    <property type="match status" value="1"/>
</dbReference>
<dbReference type="Gene3D" id="3.30.70.20">
    <property type="match status" value="1"/>
</dbReference>
<dbReference type="Proteomes" id="UP000324327">
    <property type="component" value="Unassembled WGS sequence"/>
</dbReference>
<keyword evidence="1" id="KW-0479">Metal-binding</keyword>
<dbReference type="Proteomes" id="UP000049472">
    <property type="component" value="Unassembled WGS sequence"/>
</dbReference>
<dbReference type="EMBL" id="CVRQ01000029">
    <property type="protein sequence ID" value="CRL41179.1"/>
    <property type="molecule type" value="Genomic_DNA"/>
</dbReference>
<reference evidence="6 8" key="3">
    <citation type="submission" date="2019-08" db="EMBL/GenBank/DDBJ databases">
        <authorList>
            <person name="Duncan S."/>
            <person name="Walker A."/>
        </authorList>
    </citation>
    <scope>NUCLEOTIDE SEQUENCE [LARGE SCALE GENOMIC DNA]</scope>
    <source>
        <strain evidence="6 8">T3WBe13</strain>
    </source>
</reference>
<keyword evidence="3" id="KW-0411">Iron-sulfur</keyword>